<dbReference type="BioCyc" id="HAUR316274:GHYA-3962-MONOMER"/>
<reference evidence="2 3" key="1">
    <citation type="journal article" date="2011" name="Stand. Genomic Sci.">
        <title>Complete genome sequence of the filamentous gliding predatory bacterium Herpetosiphon aurantiacus type strain (114-95(T)).</title>
        <authorList>
            <person name="Kiss H."/>
            <person name="Nett M."/>
            <person name="Domin N."/>
            <person name="Martin K."/>
            <person name="Maresca J.A."/>
            <person name="Copeland A."/>
            <person name="Lapidus A."/>
            <person name="Lucas S."/>
            <person name="Berry K.W."/>
            <person name="Glavina Del Rio T."/>
            <person name="Dalin E."/>
            <person name="Tice H."/>
            <person name="Pitluck S."/>
            <person name="Richardson P."/>
            <person name="Bruce D."/>
            <person name="Goodwin L."/>
            <person name="Han C."/>
            <person name="Detter J.C."/>
            <person name="Schmutz J."/>
            <person name="Brettin T."/>
            <person name="Land M."/>
            <person name="Hauser L."/>
            <person name="Kyrpides N.C."/>
            <person name="Ivanova N."/>
            <person name="Goker M."/>
            <person name="Woyke T."/>
            <person name="Klenk H.P."/>
            <person name="Bryant D.A."/>
        </authorList>
    </citation>
    <scope>NUCLEOTIDE SEQUENCE [LARGE SCALE GENOMIC DNA]</scope>
    <source>
        <strain evidence="3">ATCC 23779 / DSM 785 / 114-95</strain>
    </source>
</reference>
<dbReference type="eggNOG" id="ENOG50343G8">
    <property type="taxonomic scope" value="Bacteria"/>
</dbReference>
<evidence type="ECO:0000256" key="1">
    <source>
        <dbReference type="SAM" id="Coils"/>
    </source>
</evidence>
<dbReference type="STRING" id="316274.Haur_3920"/>
<gene>
    <name evidence="2" type="ordered locus">Haur_3920</name>
</gene>
<evidence type="ECO:0000313" key="2">
    <source>
        <dbReference type="EMBL" id="ABX06554.1"/>
    </source>
</evidence>
<proteinExistence type="predicted"/>
<keyword evidence="1" id="KW-0175">Coiled coil</keyword>
<evidence type="ECO:0000313" key="3">
    <source>
        <dbReference type="Proteomes" id="UP000000787"/>
    </source>
</evidence>
<accession>A9AUW6</accession>
<protein>
    <submittedName>
        <fullName evidence="2">Uncharacterized protein</fullName>
    </submittedName>
</protein>
<sequence>MLGGLSDFMIPCATTPSQSAIRSVDKPMWLAYDSRSSHQRGVYAMTDLRQSEEAYQVERDRQRMERELHEAKLANRELRRRLEKVQQQLNETSNAYNKTVKNMLDMIRENNELTVECERLRWYTGRYDSEHIRVETKQLPKLSPDEARAIRKAMARLHHPDIGGSIERMQLWNSLLDQIEQGN</sequence>
<organism evidence="2 3">
    <name type="scientific">Herpetosiphon aurantiacus (strain ATCC 23779 / DSM 785 / 114-95)</name>
    <dbReference type="NCBI Taxonomy" id="316274"/>
    <lineage>
        <taxon>Bacteria</taxon>
        <taxon>Bacillati</taxon>
        <taxon>Chloroflexota</taxon>
        <taxon>Chloroflexia</taxon>
        <taxon>Herpetosiphonales</taxon>
        <taxon>Herpetosiphonaceae</taxon>
        <taxon>Herpetosiphon</taxon>
    </lineage>
</organism>
<name>A9AUW6_HERA2</name>
<dbReference type="Proteomes" id="UP000000787">
    <property type="component" value="Chromosome"/>
</dbReference>
<dbReference type="AlphaFoldDB" id="A9AUW6"/>
<dbReference type="EMBL" id="CP000875">
    <property type="protein sequence ID" value="ABX06554.1"/>
    <property type="molecule type" value="Genomic_DNA"/>
</dbReference>
<keyword evidence="3" id="KW-1185">Reference proteome</keyword>
<dbReference type="HOGENOM" id="CLU_126489_0_0_0"/>
<dbReference type="InParanoid" id="A9AUW6"/>
<feature type="coiled-coil region" evidence="1">
    <location>
        <begin position="54"/>
        <end position="102"/>
    </location>
</feature>
<dbReference type="KEGG" id="hau:Haur_3920"/>